<name>A0A1Y0YKM0_BACLI</name>
<dbReference type="GeneID" id="76973375"/>
<dbReference type="EMBL" id="NILC01000026">
    <property type="protein sequence ID" value="TWL25552.1"/>
    <property type="molecule type" value="Genomic_DNA"/>
</dbReference>
<evidence type="ECO:0000256" key="3">
    <source>
        <dbReference type="ARBA" id="ARBA00021718"/>
    </source>
</evidence>
<dbReference type="EMBL" id="CP065647">
    <property type="protein sequence ID" value="QPR71585.1"/>
    <property type="molecule type" value="Genomic_DNA"/>
</dbReference>
<feature type="transmembrane region" description="Helical" evidence="9">
    <location>
        <begin position="12"/>
        <end position="35"/>
    </location>
</feature>
<dbReference type="PANTHER" id="PTHR34040">
    <property type="entry name" value="FLAGELLAR BIOSYNTHETIC PROTEIN FLIQ"/>
    <property type="match status" value="1"/>
</dbReference>
<reference evidence="10 13" key="2">
    <citation type="submission" date="2020-12" db="EMBL/GenBank/DDBJ databases">
        <title>FDA dAtabase for Regulatory Grade micrObial Sequences (FDA-ARGOS): Supporting development and validation of Infectious Disease Dx tests.</title>
        <authorList>
            <person name="Nelson B."/>
            <person name="Plummer A."/>
            <person name="Tallon L."/>
            <person name="Sadzewicz L."/>
            <person name="Zhao X."/>
            <person name="Boylan J."/>
            <person name="Ott S."/>
            <person name="Bowen H."/>
            <person name="Vavikolanu K."/>
            <person name="Mehta A."/>
            <person name="Aluvathingal J."/>
            <person name="Nadendla S."/>
            <person name="Myers T."/>
            <person name="Yan Y."/>
            <person name="Sichtig H."/>
        </authorList>
    </citation>
    <scope>NUCLEOTIDE SEQUENCE [LARGE SCALE GENOMIC DNA]</scope>
    <source>
        <strain evidence="10 13">FDAARGOS_923</strain>
    </source>
</reference>
<dbReference type="GO" id="GO:0009425">
    <property type="term" value="C:bacterial-type flagellum basal body"/>
    <property type="evidence" value="ECO:0007669"/>
    <property type="project" value="UniProtKB-SubCell"/>
</dbReference>
<keyword evidence="10" id="KW-0966">Cell projection</keyword>
<feature type="transmembrane region" description="Helical" evidence="9">
    <location>
        <begin position="55"/>
        <end position="77"/>
    </location>
</feature>
<keyword evidence="7 9" id="KW-0472">Membrane</keyword>
<evidence type="ECO:0000256" key="4">
    <source>
        <dbReference type="ARBA" id="ARBA00022475"/>
    </source>
</evidence>
<protein>
    <recommendedName>
        <fullName evidence="3 9">Flagellar biosynthetic protein FliQ</fullName>
    </recommendedName>
</protein>
<evidence type="ECO:0000313" key="11">
    <source>
        <dbReference type="EMBL" id="TWL25552.1"/>
    </source>
</evidence>
<keyword evidence="8 9" id="KW-0975">Bacterial flagellum</keyword>
<dbReference type="GO" id="GO:0005886">
    <property type="term" value="C:plasma membrane"/>
    <property type="evidence" value="ECO:0007669"/>
    <property type="project" value="UniProtKB-SubCell"/>
</dbReference>
<evidence type="ECO:0000256" key="8">
    <source>
        <dbReference type="ARBA" id="ARBA00023143"/>
    </source>
</evidence>
<dbReference type="OMA" id="EFTRYLW"/>
<dbReference type="AlphaFoldDB" id="A0A1Y0YKM0"/>
<dbReference type="GeneID" id="92861550"/>
<reference evidence="11 12" key="1">
    <citation type="submission" date="2019-06" db="EMBL/GenBank/DDBJ databases">
        <title>Genome sequence analysis of &gt;100 Bacillus licheniformis strains suggests intrinsic resistance to this species.</title>
        <authorList>
            <person name="Wels M."/>
            <person name="Siezen R.J."/>
            <person name="Johansen E."/>
            <person name="Stuer-Lauridsen B."/>
            <person name="Bjerre K."/>
            <person name="Nielsen B.K.K."/>
        </authorList>
    </citation>
    <scope>NUCLEOTIDE SEQUENCE [LARGE SCALE GENOMIC DNA]</scope>
    <source>
        <strain evidence="11 12">BAC-16736</strain>
    </source>
</reference>
<evidence type="ECO:0000313" key="12">
    <source>
        <dbReference type="Proteomes" id="UP000435910"/>
    </source>
</evidence>
<evidence type="ECO:0000256" key="9">
    <source>
        <dbReference type="RuleBase" id="RU364090"/>
    </source>
</evidence>
<evidence type="ECO:0000313" key="13">
    <source>
        <dbReference type="Proteomes" id="UP000595038"/>
    </source>
</evidence>
<dbReference type="GO" id="GO:0009306">
    <property type="term" value="P:protein secretion"/>
    <property type="evidence" value="ECO:0007669"/>
    <property type="project" value="InterPro"/>
</dbReference>
<dbReference type="PRINTS" id="PR00952">
    <property type="entry name" value="TYPE3IMQPROT"/>
</dbReference>
<organism evidence="11 12">
    <name type="scientific">Bacillus licheniformis</name>
    <dbReference type="NCBI Taxonomy" id="1402"/>
    <lineage>
        <taxon>Bacteria</taxon>
        <taxon>Bacillati</taxon>
        <taxon>Bacillota</taxon>
        <taxon>Bacilli</taxon>
        <taxon>Bacillales</taxon>
        <taxon>Bacillaceae</taxon>
        <taxon>Bacillus</taxon>
    </lineage>
</organism>
<keyword evidence="4 9" id="KW-1003">Cell membrane</keyword>
<dbReference type="Proteomes" id="UP000435910">
    <property type="component" value="Unassembled WGS sequence"/>
</dbReference>
<evidence type="ECO:0000256" key="6">
    <source>
        <dbReference type="ARBA" id="ARBA00022989"/>
    </source>
</evidence>
<comment type="subcellular location">
    <subcellularLocation>
        <location evidence="1 9">Cell membrane</location>
        <topology evidence="1">Multi-pass membrane protein</topology>
    </subcellularLocation>
    <subcellularLocation>
        <location evidence="9">Bacterial flagellum basal body</location>
    </subcellularLocation>
</comment>
<dbReference type="PIRSF" id="PIRSF004669">
    <property type="entry name" value="FliQ"/>
    <property type="match status" value="1"/>
</dbReference>
<accession>A0A1Y0YKM0</accession>
<comment type="similarity">
    <text evidence="2 9">Belongs to the FliQ/MopD/SpaQ family.</text>
</comment>
<keyword evidence="10" id="KW-0969">Cilium</keyword>
<comment type="function">
    <text evidence="9">Role in flagellar biosynthesis.</text>
</comment>
<keyword evidence="10" id="KW-0282">Flagellum</keyword>
<evidence type="ECO:0000256" key="1">
    <source>
        <dbReference type="ARBA" id="ARBA00004651"/>
    </source>
</evidence>
<dbReference type="InterPro" id="IPR002191">
    <property type="entry name" value="Bac_export_3"/>
</dbReference>
<dbReference type="InterPro" id="IPR006305">
    <property type="entry name" value="FliQ"/>
</dbReference>
<dbReference type="NCBIfam" id="TIGR01402">
    <property type="entry name" value="fliQ"/>
    <property type="match status" value="1"/>
</dbReference>
<evidence type="ECO:0000313" key="10">
    <source>
        <dbReference type="EMBL" id="QPR71585.1"/>
    </source>
</evidence>
<sequence length="89" mass="9616">MNSEFVISMAERAVYVTLLISGPLLALALLVGLIVSVFQATTQIQEQTLAFIPKIVAVLVGLVVFGPWMLSTILSFATELFSNLNRFAG</sequence>
<proteinExistence type="inferred from homology"/>
<keyword evidence="5 9" id="KW-0812">Transmembrane</keyword>
<dbReference type="PANTHER" id="PTHR34040:SF2">
    <property type="entry name" value="FLAGELLAR BIOSYNTHETIC PROTEIN FLIQ"/>
    <property type="match status" value="1"/>
</dbReference>
<evidence type="ECO:0000256" key="5">
    <source>
        <dbReference type="ARBA" id="ARBA00022692"/>
    </source>
</evidence>
<keyword evidence="6 9" id="KW-1133">Transmembrane helix</keyword>
<dbReference type="Pfam" id="PF01313">
    <property type="entry name" value="Bac_export_3"/>
    <property type="match status" value="1"/>
</dbReference>
<evidence type="ECO:0000256" key="7">
    <source>
        <dbReference type="ARBA" id="ARBA00023136"/>
    </source>
</evidence>
<evidence type="ECO:0000256" key="2">
    <source>
        <dbReference type="ARBA" id="ARBA00006156"/>
    </source>
</evidence>
<gene>
    <name evidence="9 10" type="primary">fliQ</name>
    <name evidence="11" type="ORF">CHCC16736_4435</name>
    <name evidence="10" type="ORF">I6G80_17385</name>
</gene>
<dbReference type="GO" id="GO:0044780">
    <property type="term" value="P:bacterial-type flagellum assembly"/>
    <property type="evidence" value="ECO:0007669"/>
    <property type="project" value="InterPro"/>
</dbReference>
<dbReference type="RefSeq" id="WP_003181801.1">
    <property type="nucleotide sequence ID" value="NZ_BEXU01000006.1"/>
</dbReference>
<dbReference type="Proteomes" id="UP000595038">
    <property type="component" value="Chromosome"/>
</dbReference>